<evidence type="ECO:0000256" key="1">
    <source>
        <dbReference type="SAM" id="MobiDB-lite"/>
    </source>
</evidence>
<feature type="region of interest" description="Disordered" evidence="1">
    <location>
        <begin position="274"/>
        <end position="327"/>
    </location>
</feature>
<feature type="region of interest" description="Disordered" evidence="1">
    <location>
        <begin position="4036"/>
        <end position="4093"/>
    </location>
</feature>
<feature type="region of interest" description="Disordered" evidence="1">
    <location>
        <begin position="981"/>
        <end position="1025"/>
    </location>
</feature>
<feature type="region of interest" description="Disordered" evidence="1">
    <location>
        <begin position="4583"/>
        <end position="4625"/>
    </location>
</feature>
<dbReference type="EMBL" id="LN714500">
    <property type="protein sequence ID" value="CEL76787.1"/>
    <property type="molecule type" value="Genomic_DNA"/>
</dbReference>
<feature type="compositionally biased region" description="Polar residues" evidence="1">
    <location>
        <begin position="5208"/>
        <end position="5234"/>
    </location>
</feature>
<feature type="region of interest" description="Disordered" evidence="1">
    <location>
        <begin position="1386"/>
        <end position="1405"/>
    </location>
</feature>
<feature type="compositionally biased region" description="Basic and acidic residues" evidence="1">
    <location>
        <begin position="5129"/>
        <end position="5140"/>
    </location>
</feature>
<feature type="compositionally biased region" description="Basic and acidic residues" evidence="1">
    <location>
        <begin position="4584"/>
        <end position="4593"/>
    </location>
</feature>
<feature type="region of interest" description="Disordered" evidence="1">
    <location>
        <begin position="1050"/>
        <end position="1076"/>
    </location>
</feature>
<accession>A0A0F7V7M3</accession>
<feature type="region of interest" description="Disordered" evidence="1">
    <location>
        <begin position="4539"/>
        <end position="4569"/>
    </location>
</feature>
<feature type="region of interest" description="Disordered" evidence="1">
    <location>
        <begin position="3558"/>
        <end position="3578"/>
    </location>
</feature>
<feature type="region of interest" description="Disordered" evidence="1">
    <location>
        <begin position="578"/>
        <end position="618"/>
    </location>
</feature>
<feature type="region of interest" description="Disordered" evidence="1">
    <location>
        <begin position="3713"/>
        <end position="3751"/>
    </location>
</feature>
<feature type="region of interest" description="Disordered" evidence="1">
    <location>
        <begin position="2451"/>
        <end position="2493"/>
    </location>
</feature>
<feature type="compositionally biased region" description="Basic and acidic residues" evidence="1">
    <location>
        <begin position="858"/>
        <end position="872"/>
    </location>
</feature>
<feature type="region of interest" description="Disordered" evidence="1">
    <location>
        <begin position="3886"/>
        <end position="3928"/>
    </location>
</feature>
<feature type="region of interest" description="Disordered" evidence="1">
    <location>
        <begin position="1455"/>
        <end position="1485"/>
    </location>
</feature>
<feature type="region of interest" description="Disordered" evidence="1">
    <location>
        <begin position="2583"/>
        <end position="2607"/>
    </location>
</feature>
<name>A0A0F7V7M3_TOXGV</name>
<feature type="compositionally biased region" description="Polar residues" evidence="1">
    <location>
        <begin position="909"/>
        <end position="918"/>
    </location>
</feature>
<evidence type="ECO:0000256" key="2">
    <source>
        <dbReference type="SAM" id="SignalP"/>
    </source>
</evidence>
<feature type="compositionally biased region" description="Basic and acidic residues" evidence="1">
    <location>
        <begin position="3714"/>
        <end position="3728"/>
    </location>
</feature>
<evidence type="ECO:0000313" key="3">
    <source>
        <dbReference type="EMBL" id="CEL76787.1"/>
    </source>
</evidence>
<feature type="region of interest" description="Disordered" evidence="1">
    <location>
        <begin position="374"/>
        <end position="465"/>
    </location>
</feature>
<feature type="chain" id="PRO_5002524087" evidence="2">
    <location>
        <begin position="23"/>
        <end position="5351"/>
    </location>
</feature>
<feature type="compositionally biased region" description="Low complexity" evidence="1">
    <location>
        <begin position="1719"/>
        <end position="1734"/>
    </location>
</feature>
<feature type="compositionally biased region" description="Low complexity" evidence="1">
    <location>
        <begin position="1308"/>
        <end position="1320"/>
    </location>
</feature>
<feature type="signal peptide" evidence="2">
    <location>
        <begin position="1"/>
        <end position="22"/>
    </location>
</feature>
<feature type="region of interest" description="Disordered" evidence="1">
    <location>
        <begin position="2082"/>
        <end position="2105"/>
    </location>
</feature>
<feature type="compositionally biased region" description="Polar residues" evidence="1">
    <location>
        <begin position="4406"/>
        <end position="4425"/>
    </location>
</feature>
<feature type="compositionally biased region" description="Polar residues" evidence="1">
    <location>
        <begin position="873"/>
        <end position="882"/>
    </location>
</feature>
<feature type="region of interest" description="Disordered" evidence="1">
    <location>
        <begin position="5034"/>
        <end position="5067"/>
    </location>
</feature>
<gene>
    <name evidence="3" type="ORF">BN1205_063200</name>
</gene>
<feature type="compositionally biased region" description="Basic and acidic residues" evidence="1">
    <location>
        <begin position="4557"/>
        <end position="4569"/>
    </location>
</feature>
<feature type="region of interest" description="Disordered" evidence="1">
    <location>
        <begin position="858"/>
        <end position="921"/>
    </location>
</feature>
<feature type="compositionally biased region" description="Basic and acidic residues" evidence="1">
    <location>
        <begin position="4055"/>
        <end position="4080"/>
    </location>
</feature>
<keyword evidence="2" id="KW-0732">Signal</keyword>
<feature type="region of interest" description="Disordered" evidence="1">
    <location>
        <begin position="5124"/>
        <end position="5254"/>
    </location>
</feature>
<feature type="region of interest" description="Disordered" evidence="1">
    <location>
        <begin position="1298"/>
        <end position="1340"/>
    </location>
</feature>
<feature type="region of interest" description="Disordered" evidence="1">
    <location>
        <begin position="4406"/>
        <end position="4434"/>
    </location>
</feature>
<reference evidence="3" key="1">
    <citation type="journal article" date="2015" name="PLoS ONE">
        <title>Comprehensive Evaluation of Toxoplasma gondii VEG and Neospora caninum LIV Genomes with Tachyzoite Stage Transcriptome and Proteome Defines Novel Transcript Features.</title>
        <authorList>
            <person name="Ramaprasad A."/>
            <person name="Mourier T."/>
            <person name="Naeem R."/>
            <person name="Malas T.B."/>
            <person name="Moussa E."/>
            <person name="Panigrahi A."/>
            <person name="Vermont S.J."/>
            <person name="Otto T.D."/>
            <person name="Wastling J."/>
            <person name="Pain A."/>
        </authorList>
    </citation>
    <scope>NUCLEOTIDE SEQUENCE</scope>
    <source>
        <strain evidence="3">VEG</strain>
    </source>
</reference>
<protein>
    <submittedName>
        <fullName evidence="3">RAP domain-containing protein</fullName>
    </submittedName>
</protein>
<proteinExistence type="predicted"/>
<feature type="compositionally biased region" description="Basic and acidic residues" evidence="1">
    <location>
        <begin position="999"/>
        <end position="1014"/>
    </location>
</feature>
<sequence length="5351" mass="585452">MSVTAILRLISFFHVVLQGCSGLVLFDASLPTRGKRHPFSRLPPENGSIHTNSARRSPSSYSWALFYVPRRHLVCQGPTASANEPYVEVAGRFRVHPQLSHDGSFASTPFRINRQKGGTMHPHKLQPTLPEHLTSDFSPVFRAPATQGNPKQVDDSPASFLSPCPLLHEICVYPCDSVEQVVLRSGKRWSAQRRHPIYRYGPRLSFFPHTNAGLCGSWRGFHCRESASTQQKSVSPGVLLQIGGMHDFESKRATRSNKLFPWCTVLLERHAESAGNRRAPRHHLDQPEALSGWSQSLKVSDLPTSEAPDDIEPPHPAATDATNASEYSRTLRPTIRGPSHESPKPLLSRDDAWSSAVNENDTHASVGESPLSDQFSAILPAPTGQPVKDDAEQTPATGQEEHGSSGQQSQHSARERRARGLQNSKGNAYRTGRHRHRPASTKWPTKERNGSRLPSSRISLDDTTDGSARVLQDVAGVEELLQDSATQQLDEADTRRDAPQEVQCATPNVMRLCRSKGTFEKRHPAHRSTWTANAEGEACAGFSARDRVTTGRDMNWNELLKDANTSERHYIRLGERVKQNRRGRTCGHQAPEDNSGGAPVSLPSRASRRFRNRGSTTSDLQGEWSARRLLDVRRLDDLWSLLQTQNLHRLSGTELTNIVLRLLSLSSVAANAELGNETGALVGAEPNDLYNHSQAFEGQDDKNATDWRNSQRKVLDMAKMIRMREDVKRHPIFKDILSLLPQRVDSLDASSGVALLHALARFGLRPSATLLGRLGDVIVDRALAGVLYPMKFKTNENARAPEHLTEHHAELTNAELSQLWVSCETLVPLQRARLFQALMQLTMDKFRTATARLESALSREEESWHKPLEESSSHGGQRQPSDQFPELNHINEGGTLGCQEGSNKEVPGSTEQTRRTQAGQGGIWRDLQDLGVDVGTIAAVARAAAGMNLGEFHKPFVQVLERLVTALLRLGCQSIGRSAAPQEISESGESDPHFSGCPAHEHSRETSSSRRESLDPPAFDTQGGCGTSAVHSQFASVLARLVYSVTKLKQEREGQPALGGSEACAGGKDNNRKTTNPGMAPYYDWAAGNDEVTYATAARQDGAATVSLAKERNLLPPLRPVLHSGGDDHKVERRLDTDVDDLLESFTAFFATAADCVRPVHSVLPHLLAAASFLFRGYVKMLGRELPPETVMLTTDNETGCRGMGRKLQQALPPRGMKSREAGTFRLDFGKTRTGMAEGKSRLDQLAENMSCLLSLASRAVDREWDRLDSLPNVVTMLLSLHSLEQSRIRLVAMNRDSRKVEPGVRKGGAASDGSQSGASPEGKEDAASSAGYLKRTQRRSHGASVVRRLAARLQLLLSKLENHREVNRNIPDITSETGKEWERMGMYGVSGGSNTSDKHPSENSSLQVKHLPLLENSCTLLRLLIRLNMRSTATLLVKRISSIIGLESEDWDSLESSTERGRSTRCTGSGGRQREESVGAAPRHGQSEHIFEGSWLTRFDARVTRKVRELSLSREFRRRIQWADSVEEVLEAVGAAAAECDSITGTDAHMESGSAVNNETSPTRLPASHLRERDALCLDSLSLSSALHRLAVLQELHVTDRVRINGPTLTAPRPSSETKTRRIADDQNVNGLKKRASDWWLHDSRMQRLLWTVVVKLPTMDHQITRILWALEKLGFFRSLSGASPLQGLSLLKVSAATAASNDSSGDSLARRRASSVDNISDRGYSSSSSPDDSANEDAATDGYAPTASSIWQQLPSSLFSRLSELAVNHELNGTQLSSALRVIASIKAKGFFASCSQAGTVRVGTSTSSDFQDTAASQAERIGAKLLFVPSSLRTVDASFQKRIEESEACLKVSFRSLLLHLAPSMSALDASTSLFSLATLGWHSERSGLSFPVKADAEPGELRRGFKASADADPVVAAILRRLRMQISNCNAQALTNAIWAVATIASKRQKGFDPWQLKHTLPNELRRDSVFHASDDTPARFEEEDRLDGIDSSSESEEFALYVEPVALDTEERLFLETVRRDIICQVHLLGREALSMLLLAAVMLRWQEPDLLLRAVRRALALLRRSQRPRYMRQSVNRDGCHEQNAEAPQRGQPSAAAFSGSFCSTPQSVSSDDFLASDGLRFRGEEDRGEGELHSRVWAILAMLQQQSLDKYRSPSEFPGACVTERGDTVECATELKRGWHSLKQRENSKIVSDGGRGCGVSQTLTGEGMPGAEQRAYDFLDAAMEAAEVLKAALARVLSHTGWTPPKHQWRSKHVQSILLSLMTLKRDRERYAQERGSVVNLEGRWWVPEEQQQCVRGELPFFEQTEASANVATDLGVSTERAQGVIEEQQQRQHRFASGCEELVLMLETFVARSIRAVTSELTGMRTEGKNEGLSTSEVPIAREAGETETLGGMQKIVNLWVKRASLLLFALRHLRRTTSGTDSLAAWCIRNGQHTCESRTKANLTSPILEGSRSGPYPGTEVSASAEQDEKDDKQTRSHQRKLRLSNADSPAFFSDQSQCTGTSSDALVAMVELIAVMLRSGFASSSHQQFPSLLFELHSFLVACHHQSLPYQRKLAKGSATSDVMLDSLATAGNKSTEERSNSGHRGQAADQKASVSTATPAPVRQEWFEGSHVSQHIADALKRGDNLEPFGSARIHAVLEHQLRPALISWLVENMHSISDPMYNRLFPLLHLLGAMEEFLNTLNGVALQSGTEERADVDGTLSLDNASDSRLNSTVPDKMHVDESTARMPIHEASDVMAAVRRSRAALLSLLLHRRERLTFQPPSLLMSLLKAAFPRRLLAHLLPADLAHGLTALQRLKTSAEARDDAAVASFMATAYAGRTDAEALRDSRVLERISSSPVATSASYGEGVVDRTRPGAGKNLGSALEDRLLQQSNEHTHTSDWARSIVEDVPVELIAMLNRPTEEYYMLPTKGNTGKTVDPCEMPAQMDTEHNRDGVIILPRKPSTPTNAIGSSTHLRGRRLHQFNVDTDCDNCGMPMELPGSSGVSASAVGYRCGAAYRKATRQGIANTTRTQWDLLGPQQLAHAGTAAAQLLGVPSAAPVWLRMLERGQPEIAVGDAQAAGGTDAGKSYCNNCGSPSGGATAHPELHSAHRRNETTHNLLPDSSVSSFLAPAAAALTGYLLSLESPTGHTNVTSKPTPGGLRAWAVPEAVTTSALLSKQDTCQSSLLRTSPALGLPQEPLSRDGCTRAAEEQNTFQQSQIDPSTSWTWRRVRALVREKGDRLSAAGALRLLGGGPQGPAVARGLANDATTLANVLHLIQGSQHRIEKVGSNVNGSRQRQVAKVESEVDAKLRERRMQLEATGEQPAVLAPIRLKGNGAAVANESLRLLVSEERPEGTGHSGKQLPIYDEDAAAFRHGSCAATSTGTGDVRMAANESAEAKEEMQYAERLLPLQQLSVSYILELIEQLALLEEQQITSQHHKSLKRVHTSGEWKMTQSLLSSGAADNADEDRDIAVRQSYTEDDAVNIRRSVTRLLMTLAIAPTLPLDSAASLVGPVVSMYQKLQRGNEAADAGWQRPDDTKKECGRIASVGAFQMKCQPARVDHLSQDRNESHQEDKVCCKNPSPPAKRARQCRNLPENAYLNKTCDAHAMYADTGGHLDSPTVSDQLNRDLFLAASCFLHRMLPLAQEWFPRLHGHRGAALLRLLWECNSSEALPRHECSSELTNPKTIEALGSRTDGGAIRSHASCRVGGSCRTADGPVERYHRANERDSRTTTDLMGRGTSQEAAPSEQKQHSEEDAWLREAAQPYLTRNVPATVEDCLFRDRALVHNLQAAVLRSMSNLSPGALARLWEALSIQAGAASSADRNPSLLGSQGLRHGRFLTSPAVGNIVAEKLMALGCTAAYGGWPRCATDGANGPTANGGLLAESDDGHAVPIGYGNDDRSQQPTSKTIHKAGHEQSSVETASALPEDRDAASEGHWIAGAVAAAGSGLLGSEEQQRIATAKARETHGSAAYFALLSFFANSKNVSLADIAHVVRKLLFNAQRLIRRDGSLDVRSRLEAEPYKTRLCEPEACRKTPAERGNAFAKPGHEAAQQRNNEGSRLKCKDAEQPKEESSHAGVKDSRVQSGMQETNSRRRKGCCQESLELEDNFSSRADVDGETVICEESRKRKEGSREIDLMAAGWFLWIAANILHNSGTTGEKYEPQGLLRAQMTPEDNQITHDLNAALQSLLDAVLADLAAYRIQASIEQERPSSGNSSSKAIGTRSKPGELYIQLILCLDIVARIRHPLVHPGSPDGFRAGVLTRHSALPDLLDGIAHLINDCASDIEADVAARTTTDGVRQSSMEQACPPPHFLNEVERRRRYCSLDSLAYVFHLSRQARVFYPPLVEAVSRAVRAHRRLRCVSCNTAPSHQPNDALRSGAAVEDVPSSAFVSPQQVPESIFTASFKQTNGLSPGESSTSLPQSPNRTLRKDDSCHSQKERHWPALLLLADAAIHQPQEALVMLRRELLLFLDDKHTMEALPLQHLIRVLRFALTARDPVQYTANEKTFPAVSGRHAFGYDKAPSSSGRVGLSRELALENQPANSVQDGMPHGTLTVDGEEKTDVGLKRQDRIDSFEENDLSVFENRLDDQHSPKSDFPAARSTDSKSPESLIPANFTRSHDFGEPTSTRLACHPDDARAEAVYATVAARCVREGALLLKRLQEKREQGRGAFLHLLMELERKGYAPIGLIDTLNKVRLLHLMSATRFQRPASFPGSFRASGPEMSFTTMPPKENGILQRHNQDISLLTTPSAAAHQWKEIPFAKFGEYGRAGSQEGSLHQNSSLSRSVRNKAEVFRLLLDEGREWPELLRAAARHYISKGSSGFHMAISATLADDLGIAHENEAWTNEGMSLDITLATEAADGRHVAVEVDGPTHFVEFLRGPALPRDSAGSAAALDESLRNSCRWFQKIDHHHNAHKTPFSTAVLEYDPGGEARFTETERKRMKQKAFGPRVEATRCGGTTQYLPTALTQIKHQILRLFGWHVLSVPFFEWQAAQAPEASGCRPQRQILLLRRKLAAYLPRFAESLQIIPTSSHARLRRHMQRQNQRRSNDTDEQGSDGGINSVNLGTGSKQSLCGYLSLSSKDSNNQPVFPEETVAREGHDTVSGQPAGLFLAPGSKQLQQAITSARDPNKTHDCKNGDTYRTTGAGHHEHAAVGSGGGSKLSSDKQGEDTCCESQHAEHTSTDAVPQEWHGKEGRPPPPQKRHVANESNASQKPTNEGRRSGTSVQCKQNQEPRGRSKGRKRNPSAKSITGVARALQPDNLGGIESVVGDGTMANFGGGCAGGRDDASPQGADCGGCRGRHRKLSGTRMTQVYQGQAEKIRRNSTALLPEPFINAESTECKDLPTFAKP</sequence>
<feature type="region of interest" description="Disordered" evidence="1">
    <location>
        <begin position="37"/>
        <end position="56"/>
    </location>
</feature>
<feature type="region of interest" description="Disordered" evidence="1">
    <location>
        <begin position="2855"/>
        <end position="2874"/>
    </location>
</feature>
<feature type="region of interest" description="Disordered" evidence="1">
    <location>
        <begin position="1702"/>
        <end position="1742"/>
    </location>
</feature>
<feature type="compositionally biased region" description="Basic and acidic residues" evidence="1">
    <location>
        <begin position="3558"/>
        <end position="3573"/>
    </location>
</feature>
<feature type="compositionally biased region" description="Basic residues" evidence="1">
    <location>
        <begin position="5035"/>
        <end position="5046"/>
    </location>
</feature>
<organism evidence="3">
    <name type="scientific">Toxoplasma gondii (strain ATCC 50861 / VEG)</name>
    <dbReference type="NCBI Taxonomy" id="432359"/>
    <lineage>
        <taxon>Eukaryota</taxon>
        <taxon>Sar</taxon>
        <taxon>Alveolata</taxon>
        <taxon>Apicomplexa</taxon>
        <taxon>Conoidasida</taxon>
        <taxon>Coccidia</taxon>
        <taxon>Eucoccidiorida</taxon>
        <taxon>Eimeriorina</taxon>
        <taxon>Sarcocystidae</taxon>
        <taxon>Toxoplasma</taxon>
    </lineage>
</organism>